<dbReference type="EMBL" id="QHKI01000013">
    <property type="protein sequence ID" value="RSM85189.1"/>
    <property type="molecule type" value="Genomic_DNA"/>
</dbReference>
<dbReference type="GO" id="GO:0071731">
    <property type="term" value="P:response to nitric oxide"/>
    <property type="evidence" value="ECO:0007669"/>
    <property type="project" value="TreeGrafter"/>
</dbReference>
<keyword evidence="5 11" id="KW-0444">Lipid biosynthesis</keyword>
<evidence type="ECO:0000256" key="4">
    <source>
        <dbReference type="ARBA" id="ARBA00013244"/>
    </source>
</evidence>
<comment type="similarity">
    <text evidence="3 11">Belongs to the long-chain O-acyltransferase family.</text>
</comment>
<evidence type="ECO:0000259" key="13">
    <source>
        <dbReference type="Pfam" id="PF06974"/>
    </source>
</evidence>
<organism evidence="14 15">
    <name type="scientific">Kibdelosporangium aridum</name>
    <dbReference type="NCBI Taxonomy" id="2030"/>
    <lineage>
        <taxon>Bacteria</taxon>
        <taxon>Bacillati</taxon>
        <taxon>Actinomycetota</taxon>
        <taxon>Actinomycetes</taxon>
        <taxon>Pseudonocardiales</taxon>
        <taxon>Pseudonocardiaceae</taxon>
        <taxon>Kibdelosporangium</taxon>
    </lineage>
</organism>
<accession>A0A428ZAU8</accession>
<dbReference type="AlphaFoldDB" id="A0A428ZAU8"/>
<dbReference type="Pfam" id="PF06974">
    <property type="entry name" value="WS_DGAT_C"/>
    <property type="match status" value="1"/>
</dbReference>
<dbReference type="GO" id="GO:0019432">
    <property type="term" value="P:triglyceride biosynthetic process"/>
    <property type="evidence" value="ECO:0007669"/>
    <property type="project" value="UniProtKB-UniPathway"/>
</dbReference>
<dbReference type="GO" id="GO:0006071">
    <property type="term" value="P:glycerol metabolic process"/>
    <property type="evidence" value="ECO:0007669"/>
    <property type="project" value="UniProtKB-KW"/>
</dbReference>
<comment type="pathway">
    <text evidence="1 11">Glycerolipid metabolism; triacylglycerol biosynthesis.</text>
</comment>
<dbReference type="InterPro" id="IPR009721">
    <property type="entry name" value="O-acyltransferase_WSD1_C"/>
</dbReference>
<evidence type="ECO:0000313" key="14">
    <source>
        <dbReference type="EMBL" id="RSM85189.1"/>
    </source>
</evidence>
<evidence type="ECO:0000256" key="9">
    <source>
        <dbReference type="ARBA" id="ARBA00023315"/>
    </source>
</evidence>
<feature type="domain" description="O-acyltransferase WSD1 C-terminal" evidence="13">
    <location>
        <begin position="305"/>
        <end position="450"/>
    </location>
</feature>
<comment type="caution">
    <text evidence="14">The sequence shown here is derived from an EMBL/GenBank/DDBJ whole genome shotgun (WGS) entry which is preliminary data.</text>
</comment>
<dbReference type="Proteomes" id="UP000287547">
    <property type="component" value="Unassembled WGS sequence"/>
</dbReference>
<dbReference type="InterPro" id="IPR045034">
    <property type="entry name" value="O-acyltransferase_WSD1-like"/>
</dbReference>
<proteinExistence type="inferred from homology"/>
<keyword evidence="7 11" id="KW-0319">Glycerol metabolism</keyword>
<dbReference type="EC" id="2.3.1.20" evidence="4 11"/>
<dbReference type="GO" id="GO:0001666">
    <property type="term" value="P:response to hypoxia"/>
    <property type="evidence" value="ECO:0007669"/>
    <property type="project" value="TreeGrafter"/>
</dbReference>
<evidence type="ECO:0000256" key="7">
    <source>
        <dbReference type="ARBA" id="ARBA00022798"/>
    </source>
</evidence>
<dbReference type="SUPFAM" id="SSF52777">
    <property type="entry name" value="CoA-dependent acyltransferases"/>
    <property type="match status" value="2"/>
</dbReference>
<keyword evidence="9 11" id="KW-0012">Acyltransferase</keyword>
<dbReference type="InterPro" id="IPR004255">
    <property type="entry name" value="O-acyltransferase_WSD1_N"/>
</dbReference>
<evidence type="ECO:0000256" key="1">
    <source>
        <dbReference type="ARBA" id="ARBA00004771"/>
    </source>
</evidence>
<dbReference type="Gene3D" id="3.30.559.10">
    <property type="entry name" value="Chloramphenicol acetyltransferase-like domain"/>
    <property type="match status" value="1"/>
</dbReference>
<feature type="domain" description="O-acyltransferase WSD1-like N-terminal" evidence="12">
    <location>
        <begin position="4"/>
        <end position="263"/>
    </location>
</feature>
<dbReference type="GO" id="GO:0005886">
    <property type="term" value="C:plasma membrane"/>
    <property type="evidence" value="ECO:0007669"/>
    <property type="project" value="TreeGrafter"/>
</dbReference>
<comment type="pathway">
    <text evidence="2">Lipid metabolism.</text>
</comment>
<gene>
    <name evidence="14" type="ORF">DMH04_17975</name>
</gene>
<evidence type="ECO:0000256" key="5">
    <source>
        <dbReference type="ARBA" id="ARBA00022516"/>
    </source>
</evidence>
<comment type="catalytic activity">
    <reaction evidence="10 11">
        <text>an acyl-CoA + a 1,2-diacyl-sn-glycerol = a triacyl-sn-glycerol + CoA</text>
        <dbReference type="Rhea" id="RHEA:10868"/>
        <dbReference type="ChEBI" id="CHEBI:17815"/>
        <dbReference type="ChEBI" id="CHEBI:57287"/>
        <dbReference type="ChEBI" id="CHEBI:58342"/>
        <dbReference type="ChEBI" id="CHEBI:64615"/>
        <dbReference type="EC" id="2.3.1.20"/>
    </reaction>
</comment>
<dbReference type="PANTHER" id="PTHR31650">
    <property type="entry name" value="O-ACYLTRANSFERASE (WSD1-LIKE) FAMILY PROTEIN"/>
    <property type="match status" value="1"/>
</dbReference>
<reference evidence="14 15" key="1">
    <citation type="submission" date="2018-05" db="EMBL/GenBank/DDBJ databases">
        <title>Evolution of GPA BGCs.</title>
        <authorList>
            <person name="Waglechner N."/>
            <person name="Wright G.D."/>
        </authorList>
    </citation>
    <scope>NUCLEOTIDE SEQUENCE [LARGE SCALE GENOMIC DNA]</scope>
    <source>
        <strain evidence="14 15">A82846</strain>
    </source>
</reference>
<evidence type="ECO:0000256" key="11">
    <source>
        <dbReference type="RuleBase" id="RU361241"/>
    </source>
</evidence>
<dbReference type="PANTHER" id="PTHR31650:SF1">
    <property type="entry name" value="WAX ESTER SYNTHASE_DIACYLGLYCEROL ACYLTRANSFERASE 4-RELATED"/>
    <property type="match status" value="1"/>
</dbReference>
<dbReference type="InterPro" id="IPR014292">
    <property type="entry name" value="Acyl_transf_WS/DGAT"/>
</dbReference>
<keyword evidence="8 11" id="KW-0443">Lipid metabolism</keyword>
<dbReference type="InterPro" id="IPR023213">
    <property type="entry name" value="CAT-like_dom_sf"/>
</dbReference>
<evidence type="ECO:0000256" key="8">
    <source>
        <dbReference type="ARBA" id="ARBA00023098"/>
    </source>
</evidence>
<evidence type="ECO:0000256" key="2">
    <source>
        <dbReference type="ARBA" id="ARBA00005189"/>
    </source>
</evidence>
<name>A0A428ZAU8_KIBAR</name>
<dbReference type="NCBIfam" id="TIGR02946">
    <property type="entry name" value="acyl_WS_DGAT"/>
    <property type="match status" value="1"/>
</dbReference>
<evidence type="ECO:0000259" key="12">
    <source>
        <dbReference type="Pfam" id="PF03007"/>
    </source>
</evidence>
<evidence type="ECO:0000256" key="6">
    <source>
        <dbReference type="ARBA" id="ARBA00022679"/>
    </source>
</evidence>
<dbReference type="RefSeq" id="WP_037267556.1">
    <property type="nucleotide sequence ID" value="NZ_QHKI01000013.1"/>
</dbReference>
<evidence type="ECO:0000256" key="10">
    <source>
        <dbReference type="ARBA" id="ARBA00048109"/>
    </source>
</evidence>
<dbReference type="GO" id="GO:0051701">
    <property type="term" value="P:biological process involved in interaction with host"/>
    <property type="evidence" value="ECO:0007669"/>
    <property type="project" value="TreeGrafter"/>
</dbReference>
<dbReference type="UniPathway" id="UPA00282"/>
<evidence type="ECO:0000313" key="15">
    <source>
        <dbReference type="Proteomes" id="UP000287547"/>
    </source>
</evidence>
<sequence>MDRLSPVDSAFLLAEDEDPAVSLAIASVAILRGPAPSLRELAKLFSDRVPAIPRLRQKVRTVPLDLRPPAWIDDHHFDITRHIHKAVLAPHGDDAALCELVGEIMSERLDRDRPLWDAWLIDGLPDNTWALLIKVHHCMADGVSGSHLYNVLCHGDPQIGPVSPTEAVNAFRSMMLAVAELASSPTAQAHVLGRMVRMPLTFTRRLARTVQGLLSYGSSLLPTARSSLVGPIGSRRSYGIARSSLSTVHSVARVFHVTVNDVVLAAITGAYRTLLLKRGEQPVADAVRSAVPVSVRPDSTEHTLSNQISAMLPMLPVDIEDPVERLAAVHSRLSRLKSGQQSAAGVTMTSMVPDEFFAPVAWIVRLMARLPQRSVVTVTTNVPGPPRPLRLLGREIIEIFPYVPIALRLRTAVSVLTYADNLAFGVTADRDTTPDVDLMAQAIEQEITELVAASHDTASARV</sequence>
<dbReference type="GO" id="GO:0004144">
    <property type="term" value="F:diacylglycerol O-acyltransferase activity"/>
    <property type="evidence" value="ECO:0007669"/>
    <property type="project" value="UniProtKB-EC"/>
</dbReference>
<dbReference type="OrthoDB" id="9810950at2"/>
<keyword evidence="6 11" id="KW-0808">Transferase</keyword>
<protein>
    <recommendedName>
        <fullName evidence="4 11">Diacylglycerol O-acyltransferase</fullName>
        <ecNumber evidence="4 11">2.3.1.20</ecNumber>
    </recommendedName>
</protein>
<evidence type="ECO:0000256" key="3">
    <source>
        <dbReference type="ARBA" id="ARBA00009587"/>
    </source>
</evidence>
<dbReference type="Pfam" id="PF03007">
    <property type="entry name" value="WS_DGAT_cat"/>
    <property type="match status" value="1"/>
</dbReference>